<dbReference type="Gene3D" id="3.40.1680.10">
    <property type="entry name" value="yp_829618.1 domain like"/>
    <property type="match status" value="1"/>
</dbReference>
<dbReference type="Pfam" id="PF25056">
    <property type="entry name" value="DUF7793"/>
    <property type="match status" value="1"/>
</dbReference>
<evidence type="ECO:0000259" key="1">
    <source>
        <dbReference type="Pfam" id="PF25056"/>
    </source>
</evidence>
<dbReference type="STRING" id="797419.SAMN05216556_1113"/>
<protein>
    <recommendedName>
        <fullName evidence="1">DUF7793 domain-containing protein</fullName>
    </recommendedName>
</protein>
<proteinExistence type="predicted"/>
<accession>A0A1M6GL41</accession>
<organism evidence="2 3">
    <name type="scientific">Aequorivita viscosa</name>
    <dbReference type="NCBI Taxonomy" id="797419"/>
    <lineage>
        <taxon>Bacteria</taxon>
        <taxon>Pseudomonadati</taxon>
        <taxon>Bacteroidota</taxon>
        <taxon>Flavobacteriia</taxon>
        <taxon>Flavobacteriales</taxon>
        <taxon>Flavobacteriaceae</taxon>
        <taxon>Aequorivita</taxon>
    </lineage>
</organism>
<dbReference type="InterPro" id="IPR056695">
    <property type="entry name" value="DUF7793"/>
</dbReference>
<feature type="domain" description="DUF7793" evidence="1">
    <location>
        <begin position="12"/>
        <end position="123"/>
    </location>
</feature>
<dbReference type="EMBL" id="FQYV01000009">
    <property type="protein sequence ID" value="SHJ10677.1"/>
    <property type="molecule type" value="Genomic_DNA"/>
</dbReference>
<name>A0A1M6GL41_9FLAO</name>
<reference evidence="3" key="1">
    <citation type="submission" date="2016-11" db="EMBL/GenBank/DDBJ databases">
        <authorList>
            <person name="Varghese N."/>
            <person name="Submissions S."/>
        </authorList>
    </citation>
    <scope>NUCLEOTIDE SEQUENCE [LARGE SCALE GENOMIC DNA]</scope>
    <source>
        <strain evidence="3">DSM 26349</strain>
    </source>
</reference>
<keyword evidence="3" id="KW-1185">Reference proteome</keyword>
<dbReference type="Proteomes" id="UP000184172">
    <property type="component" value="Unassembled WGS sequence"/>
</dbReference>
<dbReference type="Gene3D" id="3.40.970.30">
    <property type="entry name" value="yp_829618.1 like domains"/>
    <property type="match status" value="1"/>
</dbReference>
<gene>
    <name evidence="2" type="ORF">SAMN04487908_109112</name>
</gene>
<evidence type="ECO:0000313" key="2">
    <source>
        <dbReference type="EMBL" id="SHJ10677.1"/>
    </source>
</evidence>
<dbReference type="AlphaFoldDB" id="A0A1M6GL41"/>
<sequence length="124" mass="14312">MVVAFENNLCFYLIEEDILRIRFRPGVIITLDAAKAMVADRYRIQEGLVYPLLCDIQGIVEIDRLARNYLALEGSYLIRATALVVCHPTSEAISEFYLHTTYSPVPTESFYNLREALVFLREYL</sequence>
<evidence type="ECO:0000313" key="3">
    <source>
        <dbReference type="Proteomes" id="UP000184172"/>
    </source>
</evidence>